<evidence type="ECO:0000256" key="1">
    <source>
        <dbReference type="SAM" id="Phobius"/>
    </source>
</evidence>
<reference evidence="2 3" key="1">
    <citation type="submission" date="2019-06" db="EMBL/GenBank/DDBJ databases">
        <title>Sequencing the genomes of 1000 actinobacteria strains.</title>
        <authorList>
            <person name="Klenk H.-P."/>
        </authorList>
    </citation>
    <scope>NUCLEOTIDE SEQUENCE [LARGE SCALE GENOMIC DNA]</scope>
    <source>
        <strain evidence="2 3">DSM 18031</strain>
    </source>
</reference>
<dbReference type="RefSeq" id="WP_170205974.1">
    <property type="nucleotide sequence ID" value="NZ_BAAAYS010000013.1"/>
</dbReference>
<dbReference type="Proteomes" id="UP000318331">
    <property type="component" value="Unassembled WGS sequence"/>
</dbReference>
<protein>
    <submittedName>
        <fullName evidence="2">Uncharacterized protein</fullName>
    </submittedName>
</protein>
<sequence>MTNFSVVTRRGEMDGRGVGGSRSRLLGFARLAGGVFLGLTVLVSGSALFSLL</sequence>
<keyword evidence="1" id="KW-0812">Transmembrane</keyword>
<name>A0A543I4E4_9MICO</name>
<keyword evidence="1" id="KW-1133">Transmembrane helix</keyword>
<accession>A0A543I4E4</accession>
<gene>
    <name evidence="2" type="ORF">FB466_0276</name>
</gene>
<organism evidence="2 3">
    <name type="scientific">Klugiella xanthotipulae</name>
    <dbReference type="NCBI Taxonomy" id="244735"/>
    <lineage>
        <taxon>Bacteria</taxon>
        <taxon>Bacillati</taxon>
        <taxon>Actinomycetota</taxon>
        <taxon>Actinomycetes</taxon>
        <taxon>Micrococcales</taxon>
        <taxon>Microbacteriaceae</taxon>
        <taxon>Klugiella</taxon>
    </lineage>
</organism>
<evidence type="ECO:0000313" key="3">
    <source>
        <dbReference type="Proteomes" id="UP000318331"/>
    </source>
</evidence>
<keyword evidence="1" id="KW-0472">Membrane</keyword>
<dbReference type="AlphaFoldDB" id="A0A543I4E4"/>
<proteinExistence type="predicted"/>
<comment type="caution">
    <text evidence="2">The sequence shown here is derived from an EMBL/GenBank/DDBJ whole genome shotgun (WGS) entry which is preliminary data.</text>
</comment>
<keyword evidence="3" id="KW-1185">Reference proteome</keyword>
<dbReference type="EMBL" id="VFPN01000001">
    <property type="protein sequence ID" value="TQM65473.1"/>
    <property type="molecule type" value="Genomic_DNA"/>
</dbReference>
<evidence type="ECO:0000313" key="2">
    <source>
        <dbReference type="EMBL" id="TQM65473.1"/>
    </source>
</evidence>
<feature type="transmembrane region" description="Helical" evidence="1">
    <location>
        <begin position="31"/>
        <end position="51"/>
    </location>
</feature>